<proteinExistence type="predicted"/>
<gene>
    <name evidence="2" type="ORF">GG681_05900</name>
</gene>
<accession>A0A844AYB7</accession>
<evidence type="ECO:0000313" key="3">
    <source>
        <dbReference type="Proteomes" id="UP000436694"/>
    </source>
</evidence>
<keyword evidence="1" id="KW-0812">Transmembrane</keyword>
<comment type="caution">
    <text evidence="2">The sequence shown here is derived from an EMBL/GenBank/DDBJ whole genome shotgun (WGS) entry which is preliminary data.</text>
</comment>
<organism evidence="2 3">
    <name type="scientific">Tritonibacter aquimaris</name>
    <dbReference type="NCBI Taxonomy" id="2663379"/>
    <lineage>
        <taxon>Bacteria</taxon>
        <taxon>Pseudomonadati</taxon>
        <taxon>Pseudomonadota</taxon>
        <taxon>Alphaproteobacteria</taxon>
        <taxon>Rhodobacterales</taxon>
        <taxon>Paracoccaceae</taxon>
        <taxon>Tritonibacter</taxon>
    </lineage>
</organism>
<feature type="transmembrane region" description="Helical" evidence="1">
    <location>
        <begin position="52"/>
        <end position="72"/>
    </location>
</feature>
<dbReference type="Proteomes" id="UP000436694">
    <property type="component" value="Unassembled WGS sequence"/>
</dbReference>
<name>A0A844AYB7_9RHOB</name>
<reference evidence="2 3" key="1">
    <citation type="submission" date="2019-10" db="EMBL/GenBank/DDBJ databases">
        <title>Epibacterium sp. nov., isolated from seawater.</title>
        <authorList>
            <person name="Zhang X."/>
            <person name="Li N."/>
        </authorList>
    </citation>
    <scope>NUCLEOTIDE SEQUENCE [LARGE SCALE GENOMIC DNA]</scope>
    <source>
        <strain evidence="2 3">SM1969</strain>
    </source>
</reference>
<dbReference type="RefSeq" id="WP_153546044.1">
    <property type="nucleotide sequence ID" value="NZ_WIXK01000002.1"/>
</dbReference>
<protein>
    <submittedName>
        <fullName evidence="2">GlsB/YeaQ/YmgE family stress response membrane protein</fullName>
    </submittedName>
</protein>
<keyword evidence="3" id="KW-1185">Reference proteome</keyword>
<evidence type="ECO:0000256" key="1">
    <source>
        <dbReference type="SAM" id="Phobius"/>
    </source>
</evidence>
<dbReference type="EMBL" id="WIXK01000002">
    <property type="protein sequence ID" value="MQY42166.1"/>
    <property type="molecule type" value="Genomic_DNA"/>
</dbReference>
<sequence>MPVVFLIILGAAAGFLATRFMKVEADVITTMAIGIAGALIGGFVLRLVLSFLGMLSGLVGAVLGAMALIWLWQTYGPKR</sequence>
<feature type="transmembrane region" description="Helical" evidence="1">
    <location>
        <begin position="27"/>
        <end position="45"/>
    </location>
</feature>
<keyword evidence="1" id="KW-1133">Transmembrane helix</keyword>
<dbReference type="AlphaFoldDB" id="A0A844AYB7"/>
<keyword evidence="1" id="KW-0472">Membrane</keyword>
<evidence type="ECO:0000313" key="2">
    <source>
        <dbReference type="EMBL" id="MQY42166.1"/>
    </source>
</evidence>